<feature type="domain" description="DUF1985" evidence="3">
    <location>
        <begin position="44"/>
        <end position="123"/>
    </location>
</feature>
<feature type="region of interest" description="Disordered" evidence="1">
    <location>
        <begin position="383"/>
        <end position="421"/>
    </location>
</feature>
<dbReference type="Pfam" id="PF09331">
    <property type="entry name" value="DUF1985"/>
    <property type="match status" value="1"/>
</dbReference>
<keyword evidence="2" id="KW-1133">Transmembrane helix</keyword>
<dbReference type="Proteomes" id="UP000516314">
    <property type="component" value="Chromosome 1"/>
</dbReference>
<proteinExistence type="predicted"/>
<dbReference type="EMBL" id="LR881466">
    <property type="protein sequence ID" value="CAD5314656.1"/>
    <property type="molecule type" value="Genomic_DNA"/>
</dbReference>
<dbReference type="PANTHER" id="PTHR48449">
    <property type="entry name" value="DUF1985 DOMAIN-CONTAINING PROTEIN"/>
    <property type="match status" value="1"/>
</dbReference>
<feature type="compositionally biased region" description="Basic residues" evidence="1">
    <location>
        <begin position="302"/>
        <end position="315"/>
    </location>
</feature>
<accession>A0A7G2DYY9</accession>
<evidence type="ECO:0000256" key="2">
    <source>
        <dbReference type="SAM" id="Phobius"/>
    </source>
</evidence>
<name>A0A7G2DYY9_ARATH</name>
<protein>
    <submittedName>
        <fullName evidence="4">(thale cress) hypothetical protein</fullName>
    </submittedName>
</protein>
<keyword evidence="2" id="KW-0472">Membrane</keyword>
<evidence type="ECO:0000256" key="1">
    <source>
        <dbReference type="SAM" id="MobiDB-lite"/>
    </source>
</evidence>
<dbReference type="AlphaFoldDB" id="A0A7G2DYY9"/>
<feature type="region of interest" description="Disordered" evidence="1">
    <location>
        <begin position="302"/>
        <end position="345"/>
    </location>
</feature>
<reference evidence="4 5" key="1">
    <citation type="submission" date="2020-09" db="EMBL/GenBank/DDBJ databases">
        <authorList>
            <person name="Ashkenazy H."/>
        </authorList>
    </citation>
    <scope>NUCLEOTIDE SEQUENCE [LARGE SCALE GENOMIC DNA]</scope>
    <source>
        <strain evidence="5">cv. Cdm-0</strain>
    </source>
</reference>
<evidence type="ECO:0000313" key="5">
    <source>
        <dbReference type="Proteomes" id="UP000516314"/>
    </source>
</evidence>
<gene>
    <name evidence="4" type="ORF">AT9943_LOCUS3080</name>
</gene>
<feature type="region of interest" description="Disordered" evidence="1">
    <location>
        <begin position="501"/>
        <end position="528"/>
    </location>
</feature>
<dbReference type="InterPro" id="IPR015410">
    <property type="entry name" value="DUF1985"/>
</dbReference>
<sequence>MDDVELPNRLVAFGEEPLGKRFFGGLLDFPNKPAFSASFGLFLLSRQLEVANPHEIWVVFASTPVQFSLREIKIVTGLPCGKYPKVQKKKKRRTGGKLMPYYSTLFGLEEDVTVERVIKMLMKRVGFLSYPWGRLSFEMMMTSIKEMEVEQLATTCVAVQGLLYALQLVVLEAVPAIQEGPQIDEVVGSDLEEEAAAGVGSRQELPSSSGMPKMLMPNARNTTYVITIRSQQLILFLQAHLDPIIFPDSWMNPAEDLTWSNDKDDVRVENIVKMAEEGKPFSNEMFGGGCIPTEVVVASKKQKRGGKTKVVRGRKAPTNARSATGLRRKNRSPIEEEGEGSGGIDIPALSCMIDDKLKAQCEKIIKGVIHWFTENLSVDAGNRKGSVSGEHGTQAEQTAADADGNTNDLSSPDPPNKNAEADVNPIPPPCHPLPMETDFTLPAFQGDQAISAVDDVVSFYNSVDVPVRHSCGGTNFNEENKIQGDVGDGVMGVDHTTVLNDQDLNRSPASGEEGQGISGPLSSPPPKSEITEMDPIPNVSPAVPPVGPPIPTAAAEDFPIYSSQPKTSVHEEIVITRTVNSNTPPSQSIPSKFFFPFFIIFNIIIRLRMMLLVVLLCYRPHSATTETSGRAGSTLPRVRRIDSSGLELVYPITMLSWTLAVVLSSCPPSEPARRISLSCISLNISPCCVFLQSANSKSLMLSSSKTCSFPLAVALGWAWIRFNGSTLPTPVSPVFYRIFIPPCLPKGAPTPFLFCPVTPAGP</sequence>
<feature type="transmembrane region" description="Helical" evidence="2">
    <location>
        <begin position="593"/>
        <end position="618"/>
    </location>
</feature>
<evidence type="ECO:0000259" key="3">
    <source>
        <dbReference type="Pfam" id="PF09331"/>
    </source>
</evidence>
<dbReference type="PANTHER" id="PTHR48449:SF2">
    <property type="entry name" value="UBIQUITIN-LIKE PROTEASE FAMILY PROFILE DOMAIN-CONTAINING PROTEIN"/>
    <property type="match status" value="1"/>
</dbReference>
<organism evidence="4 5">
    <name type="scientific">Arabidopsis thaliana</name>
    <name type="common">Mouse-ear cress</name>
    <dbReference type="NCBI Taxonomy" id="3702"/>
    <lineage>
        <taxon>Eukaryota</taxon>
        <taxon>Viridiplantae</taxon>
        <taxon>Streptophyta</taxon>
        <taxon>Embryophyta</taxon>
        <taxon>Tracheophyta</taxon>
        <taxon>Spermatophyta</taxon>
        <taxon>Magnoliopsida</taxon>
        <taxon>eudicotyledons</taxon>
        <taxon>Gunneridae</taxon>
        <taxon>Pentapetalae</taxon>
        <taxon>rosids</taxon>
        <taxon>malvids</taxon>
        <taxon>Brassicales</taxon>
        <taxon>Brassicaceae</taxon>
        <taxon>Camelineae</taxon>
        <taxon>Arabidopsis</taxon>
    </lineage>
</organism>
<keyword evidence="2" id="KW-0812">Transmembrane</keyword>
<evidence type="ECO:0000313" key="4">
    <source>
        <dbReference type="EMBL" id="CAD5314656.1"/>
    </source>
</evidence>